<dbReference type="NCBIfam" id="TIGR02273">
    <property type="entry name" value="16S_RimM"/>
    <property type="match status" value="1"/>
</dbReference>
<dbReference type="PANTHER" id="PTHR33692:SF1">
    <property type="entry name" value="RIBOSOME MATURATION FACTOR RIMM"/>
    <property type="match status" value="1"/>
</dbReference>
<keyword evidence="9" id="KW-1185">Reference proteome</keyword>
<comment type="subunit">
    <text evidence="5">Binds ribosomal protein uS19.</text>
</comment>
<keyword evidence="1 5" id="KW-0963">Cytoplasm</keyword>
<dbReference type="InterPro" id="IPR011961">
    <property type="entry name" value="RimM"/>
</dbReference>
<dbReference type="Pfam" id="PF01782">
    <property type="entry name" value="RimM"/>
    <property type="match status" value="1"/>
</dbReference>
<dbReference type="EMBL" id="JBHSED010000040">
    <property type="protein sequence ID" value="MFC4305926.1"/>
    <property type="molecule type" value="Genomic_DNA"/>
</dbReference>
<proteinExistence type="inferred from homology"/>
<keyword evidence="2 5" id="KW-0690">Ribosome biogenesis</keyword>
<evidence type="ECO:0000256" key="4">
    <source>
        <dbReference type="ARBA" id="ARBA00023186"/>
    </source>
</evidence>
<dbReference type="PANTHER" id="PTHR33692">
    <property type="entry name" value="RIBOSOME MATURATION FACTOR RIMM"/>
    <property type="match status" value="1"/>
</dbReference>
<dbReference type="SUPFAM" id="SSF50447">
    <property type="entry name" value="Translation proteins"/>
    <property type="match status" value="1"/>
</dbReference>
<dbReference type="Gene3D" id="2.40.30.60">
    <property type="entry name" value="RimM"/>
    <property type="match status" value="1"/>
</dbReference>
<sequence>MSEERLLNVGKVVNTHGIKGELKIWPQTDFPEIRFKPGSKLLMVPPEAGEPITIEIVAAREQKKMYIVRVRGFDSINQVEQYKGWELKVADDERVPLEEGEYYLRDIVGCEVVTEEGEALGRITDVLSPGANDIWVVGLPKGKELLLPVIDDVVLDVDIAARKVKVHLMEGLL</sequence>
<evidence type="ECO:0000313" key="8">
    <source>
        <dbReference type="EMBL" id="MFC4305926.1"/>
    </source>
</evidence>
<evidence type="ECO:0000259" key="7">
    <source>
        <dbReference type="Pfam" id="PF05239"/>
    </source>
</evidence>
<dbReference type="Proteomes" id="UP001595755">
    <property type="component" value="Unassembled WGS sequence"/>
</dbReference>
<feature type="domain" description="RimM N-terminal" evidence="6">
    <location>
        <begin position="9"/>
        <end position="92"/>
    </location>
</feature>
<dbReference type="InterPro" id="IPR011033">
    <property type="entry name" value="PRC_barrel-like_sf"/>
</dbReference>
<evidence type="ECO:0000256" key="2">
    <source>
        <dbReference type="ARBA" id="ARBA00022517"/>
    </source>
</evidence>
<dbReference type="InterPro" id="IPR036976">
    <property type="entry name" value="RimM_N_sf"/>
</dbReference>
<comment type="subcellular location">
    <subcellularLocation>
        <location evidence="5">Cytoplasm</location>
    </subcellularLocation>
</comment>
<protein>
    <recommendedName>
        <fullName evidence="5">Ribosome maturation factor RimM</fullName>
    </recommendedName>
</protein>
<feature type="domain" description="PRC-barrel" evidence="7">
    <location>
        <begin position="99"/>
        <end position="172"/>
    </location>
</feature>
<evidence type="ECO:0000256" key="1">
    <source>
        <dbReference type="ARBA" id="ARBA00022490"/>
    </source>
</evidence>
<dbReference type="InterPro" id="IPR002676">
    <property type="entry name" value="RimM_N"/>
</dbReference>
<evidence type="ECO:0000256" key="5">
    <source>
        <dbReference type="HAMAP-Rule" id="MF_00014"/>
    </source>
</evidence>
<dbReference type="InterPro" id="IPR027275">
    <property type="entry name" value="PRC-brl_dom"/>
</dbReference>
<dbReference type="RefSeq" id="WP_204601483.1">
    <property type="nucleotide sequence ID" value="NZ_JBHSED010000040.1"/>
</dbReference>
<accession>A0ABV8SEC1</accession>
<comment type="domain">
    <text evidence="5">The PRC barrel domain binds ribosomal protein uS19.</text>
</comment>
<dbReference type="Gene3D" id="2.30.30.240">
    <property type="entry name" value="PRC-barrel domain"/>
    <property type="match status" value="1"/>
</dbReference>
<evidence type="ECO:0000259" key="6">
    <source>
        <dbReference type="Pfam" id="PF01782"/>
    </source>
</evidence>
<dbReference type="SUPFAM" id="SSF50346">
    <property type="entry name" value="PRC-barrel domain"/>
    <property type="match status" value="1"/>
</dbReference>
<evidence type="ECO:0000256" key="3">
    <source>
        <dbReference type="ARBA" id="ARBA00022552"/>
    </source>
</evidence>
<comment type="similarity">
    <text evidence="5">Belongs to the RimM family.</text>
</comment>
<gene>
    <name evidence="5 8" type="primary">rimM</name>
    <name evidence="8" type="ORF">ACFO1S_21060</name>
</gene>
<name>A0ABV8SEC1_9BACL</name>
<dbReference type="Pfam" id="PF05239">
    <property type="entry name" value="PRC"/>
    <property type="match status" value="1"/>
</dbReference>
<organism evidence="8 9">
    <name type="scientific">Cohnella boryungensis</name>
    <dbReference type="NCBI Taxonomy" id="768479"/>
    <lineage>
        <taxon>Bacteria</taxon>
        <taxon>Bacillati</taxon>
        <taxon>Bacillota</taxon>
        <taxon>Bacilli</taxon>
        <taxon>Bacillales</taxon>
        <taxon>Paenibacillaceae</taxon>
        <taxon>Cohnella</taxon>
    </lineage>
</organism>
<dbReference type="InterPro" id="IPR009000">
    <property type="entry name" value="Transl_B-barrel_sf"/>
</dbReference>
<comment type="function">
    <text evidence="5">An accessory protein needed during the final step in the assembly of 30S ribosomal subunit, possibly for assembly of the head region. Essential for efficient processing of 16S rRNA. May be needed both before and after RbfA during the maturation of 16S rRNA. It has affinity for free ribosomal 30S subunits but not for 70S ribosomes.</text>
</comment>
<evidence type="ECO:0000313" key="9">
    <source>
        <dbReference type="Proteomes" id="UP001595755"/>
    </source>
</evidence>
<reference evidence="9" key="1">
    <citation type="journal article" date="2019" name="Int. J. Syst. Evol. Microbiol.">
        <title>The Global Catalogue of Microorganisms (GCM) 10K type strain sequencing project: providing services to taxonomists for standard genome sequencing and annotation.</title>
        <authorList>
            <consortium name="The Broad Institute Genomics Platform"/>
            <consortium name="The Broad Institute Genome Sequencing Center for Infectious Disease"/>
            <person name="Wu L."/>
            <person name="Ma J."/>
        </authorList>
    </citation>
    <scope>NUCLEOTIDE SEQUENCE [LARGE SCALE GENOMIC DNA]</scope>
    <source>
        <strain evidence="9">CGMCC 4.1641</strain>
    </source>
</reference>
<keyword evidence="4 5" id="KW-0143">Chaperone</keyword>
<comment type="caution">
    <text evidence="8">The sequence shown here is derived from an EMBL/GenBank/DDBJ whole genome shotgun (WGS) entry which is preliminary data.</text>
</comment>
<keyword evidence="3 5" id="KW-0698">rRNA processing</keyword>
<dbReference type="HAMAP" id="MF_00014">
    <property type="entry name" value="Ribosome_mat_RimM"/>
    <property type="match status" value="1"/>
</dbReference>